<accession>A0A6L6X5N4</accession>
<name>A0A6L6X5N4_9ACTN</name>
<comment type="caution">
    <text evidence="2">The sequence shown here is derived from an EMBL/GenBank/DDBJ whole genome shotgun (WGS) entry which is preliminary data.</text>
</comment>
<feature type="transmembrane region" description="Helical" evidence="1">
    <location>
        <begin position="20"/>
        <end position="45"/>
    </location>
</feature>
<sequence length="47" mass="5078">MSTKAHQTPAFELRCGGLHLTIQCVPVWLVSLITAAGSIGAAWWARQ</sequence>
<gene>
    <name evidence="2" type="ORF">GPA10_31080</name>
</gene>
<dbReference type="EMBL" id="WPNZ01000021">
    <property type="protein sequence ID" value="MVO89078.1"/>
    <property type="molecule type" value="Genomic_DNA"/>
</dbReference>
<reference evidence="2 3" key="1">
    <citation type="submission" date="2019-11" db="EMBL/GenBank/DDBJ databases">
        <title>Streptomyces typhae sp. nov., a novel endophytic actinomycete isolated from the root of cattail pollen (Typha angustifolia L.).</title>
        <authorList>
            <person name="Peng C."/>
        </authorList>
    </citation>
    <scope>NUCLEOTIDE SEQUENCE [LARGE SCALE GENOMIC DNA]</scope>
    <source>
        <strain evidence="3">p1417</strain>
    </source>
</reference>
<keyword evidence="3" id="KW-1185">Reference proteome</keyword>
<proteinExistence type="predicted"/>
<dbReference type="RefSeq" id="WP_157168381.1">
    <property type="nucleotide sequence ID" value="NZ_WPNZ01000021.1"/>
</dbReference>
<dbReference type="Proteomes" id="UP000483802">
    <property type="component" value="Unassembled WGS sequence"/>
</dbReference>
<protein>
    <submittedName>
        <fullName evidence="2">Uncharacterized protein</fullName>
    </submittedName>
</protein>
<keyword evidence="1" id="KW-0812">Transmembrane</keyword>
<evidence type="ECO:0000256" key="1">
    <source>
        <dbReference type="SAM" id="Phobius"/>
    </source>
</evidence>
<organism evidence="2 3">
    <name type="scientific">Streptomyces typhae</name>
    <dbReference type="NCBI Taxonomy" id="2681492"/>
    <lineage>
        <taxon>Bacteria</taxon>
        <taxon>Bacillati</taxon>
        <taxon>Actinomycetota</taxon>
        <taxon>Actinomycetes</taxon>
        <taxon>Kitasatosporales</taxon>
        <taxon>Streptomycetaceae</taxon>
        <taxon>Streptomyces</taxon>
    </lineage>
</organism>
<evidence type="ECO:0000313" key="2">
    <source>
        <dbReference type="EMBL" id="MVO89078.1"/>
    </source>
</evidence>
<evidence type="ECO:0000313" key="3">
    <source>
        <dbReference type="Proteomes" id="UP000483802"/>
    </source>
</evidence>
<dbReference type="AlphaFoldDB" id="A0A6L6X5N4"/>
<keyword evidence="1" id="KW-0472">Membrane</keyword>
<keyword evidence="1" id="KW-1133">Transmembrane helix</keyword>